<name>A0A4R7B827_9NEIS</name>
<protein>
    <submittedName>
        <fullName evidence="1">Uncharacterized protein</fullName>
    </submittedName>
</protein>
<accession>A0A4R7B827</accession>
<gene>
    <name evidence="1" type="ORF">DFP86_106152</name>
</gene>
<dbReference type="Gene3D" id="3.10.450.530">
    <property type="entry name" value="Ribonuclease toxin, BrnT, of type II toxin-antitoxin system"/>
    <property type="match status" value="1"/>
</dbReference>
<comment type="caution">
    <text evidence="1">The sequence shown here is derived from an EMBL/GenBank/DDBJ whole genome shotgun (WGS) entry which is preliminary data.</text>
</comment>
<organism evidence="1 2">
    <name type="scientific">Paludibacterium purpuratum</name>
    <dbReference type="NCBI Taxonomy" id="1144873"/>
    <lineage>
        <taxon>Bacteria</taxon>
        <taxon>Pseudomonadati</taxon>
        <taxon>Pseudomonadota</taxon>
        <taxon>Betaproteobacteria</taxon>
        <taxon>Neisseriales</taxon>
        <taxon>Chromobacteriaceae</taxon>
        <taxon>Paludibacterium</taxon>
    </lineage>
</organism>
<evidence type="ECO:0000313" key="2">
    <source>
        <dbReference type="Proteomes" id="UP000295611"/>
    </source>
</evidence>
<dbReference type="EMBL" id="SNZP01000006">
    <property type="protein sequence ID" value="TDR80012.1"/>
    <property type="molecule type" value="Genomic_DNA"/>
</dbReference>
<sequence length="71" mass="8185">MSLSEAEGLEWDTALSSEDGRKEYGEVRMVSFVIMSDRLYCAVYTDRGDSRRVISLRKANKREVAYYAEHS</sequence>
<dbReference type="Proteomes" id="UP000295611">
    <property type="component" value="Unassembled WGS sequence"/>
</dbReference>
<dbReference type="InterPro" id="IPR007460">
    <property type="entry name" value="BrnT_toxin"/>
</dbReference>
<keyword evidence="2" id="KW-1185">Reference proteome</keyword>
<dbReference type="Pfam" id="PF04365">
    <property type="entry name" value="BrnT_toxin"/>
    <property type="match status" value="1"/>
</dbReference>
<evidence type="ECO:0000313" key="1">
    <source>
        <dbReference type="EMBL" id="TDR80012.1"/>
    </source>
</evidence>
<dbReference type="InterPro" id="IPR038573">
    <property type="entry name" value="BrnT_sf"/>
</dbReference>
<reference evidence="1 2" key="1">
    <citation type="submission" date="2019-03" db="EMBL/GenBank/DDBJ databases">
        <title>Genomic Encyclopedia of Type Strains, Phase III (KMG-III): the genomes of soil and plant-associated and newly described type strains.</title>
        <authorList>
            <person name="Whitman W."/>
        </authorList>
    </citation>
    <scope>NUCLEOTIDE SEQUENCE [LARGE SCALE GENOMIC DNA]</scope>
    <source>
        <strain evidence="1 2">CECT 8976</strain>
    </source>
</reference>
<proteinExistence type="predicted"/>
<dbReference type="AlphaFoldDB" id="A0A4R7B827"/>